<evidence type="ECO:0000256" key="2">
    <source>
        <dbReference type="ARBA" id="ARBA00007317"/>
    </source>
</evidence>
<dbReference type="PANTHER" id="PTHR43178">
    <property type="entry name" value="DIHYDROLIPOAMIDE ACETYLTRANSFERASE COMPONENT OF PYRUVATE DEHYDROGENASE COMPLEX"/>
    <property type="match status" value="1"/>
</dbReference>
<dbReference type="InterPro" id="IPR001078">
    <property type="entry name" value="2-oxoacid_DH_actylTfrase"/>
</dbReference>
<reference evidence="9" key="1">
    <citation type="journal article" date="2019" name="Int. J. Syst. Evol. Microbiol.">
        <title>The Global Catalogue of Microorganisms (GCM) 10K type strain sequencing project: providing services to taxonomists for standard genome sequencing and annotation.</title>
        <authorList>
            <consortium name="The Broad Institute Genomics Platform"/>
            <consortium name="The Broad Institute Genome Sequencing Center for Infectious Disease"/>
            <person name="Wu L."/>
            <person name="Ma J."/>
        </authorList>
    </citation>
    <scope>NUCLEOTIDE SEQUENCE [LARGE SCALE GENOMIC DNA]</scope>
    <source>
        <strain evidence="9">JCM 16014</strain>
    </source>
</reference>
<evidence type="ECO:0000256" key="6">
    <source>
        <dbReference type="RuleBase" id="RU003423"/>
    </source>
</evidence>
<organism evidence="8 9">
    <name type="scientific">Catenulispora yoronensis</name>
    <dbReference type="NCBI Taxonomy" id="450799"/>
    <lineage>
        <taxon>Bacteria</taxon>
        <taxon>Bacillati</taxon>
        <taxon>Actinomycetota</taxon>
        <taxon>Actinomycetes</taxon>
        <taxon>Catenulisporales</taxon>
        <taxon>Catenulisporaceae</taxon>
        <taxon>Catenulispora</taxon>
    </lineage>
</organism>
<dbReference type="EMBL" id="BAAAQN010000003">
    <property type="protein sequence ID" value="GAA2014508.1"/>
    <property type="molecule type" value="Genomic_DNA"/>
</dbReference>
<comment type="cofactor">
    <cofactor evidence="1 6">
        <name>(R)-lipoate</name>
        <dbReference type="ChEBI" id="CHEBI:83088"/>
    </cofactor>
</comment>
<dbReference type="CDD" id="cd06849">
    <property type="entry name" value="lipoyl_domain"/>
    <property type="match status" value="1"/>
</dbReference>
<dbReference type="RefSeq" id="WP_344663987.1">
    <property type="nucleotide sequence ID" value="NZ_BAAAQN010000003.1"/>
</dbReference>
<dbReference type="Gene3D" id="2.40.50.100">
    <property type="match status" value="1"/>
</dbReference>
<accession>A0ABP5F6V6</accession>
<dbReference type="Gene3D" id="3.30.559.10">
    <property type="entry name" value="Chloramphenicol acetyltransferase-like domain"/>
    <property type="match status" value="1"/>
</dbReference>
<keyword evidence="4 6" id="KW-0450">Lipoyl</keyword>
<evidence type="ECO:0000259" key="7">
    <source>
        <dbReference type="PROSITE" id="PS50968"/>
    </source>
</evidence>
<evidence type="ECO:0000313" key="8">
    <source>
        <dbReference type="EMBL" id="GAA2014508.1"/>
    </source>
</evidence>
<dbReference type="PANTHER" id="PTHR43178:SF5">
    <property type="entry name" value="LIPOAMIDE ACYLTRANSFERASE COMPONENT OF BRANCHED-CHAIN ALPHA-KETO ACID DEHYDROGENASE COMPLEX, MITOCHONDRIAL"/>
    <property type="match status" value="1"/>
</dbReference>
<sequence>MTEATEAVEAAEAADATQIRVPKLSNNDAEYLLTEWLAEHGKPVAVGDPVATVETSKAAEELAAEAAGYLSQVVPVGATVTPGQLIATLSPVPPEQPAAVSPVGDEGAAGAASDGTACVVITGPARALMEELGIAPERVAELGIKVVRRTDIAELAASAVTQALSRVQQAVGRAVSESHATIPAAYTVMKMDIGRSLAEAARLTKEVRRPVGLAELCVRAVANLHDRFPLFFATLDGDRVRLAEAAHVGVTVDLGKGLYVPVVRDAARLGVKELASQLMNFRLAAMEQTFRPEDLDGANFAVTLHTDADITLAIPFVFPGQVCALAVTAPQREVVLDEDGAVASRTVTHIGLAYDHRVINGRDAAAFLTALKEDLL</sequence>
<dbReference type="Pfam" id="PF00198">
    <property type="entry name" value="2-oxoacid_dh"/>
    <property type="match status" value="1"/>
</dbReference>
<gene>
    <name evidence="8" type="ORF">GCM10009839_06830</name>
</gene>
<keyword evidence="9" id="KW-1185">Reference proteome</keyword>
<dbReference type="PROSITE" id="PS50968">
    <property type="entry name" value="BIOTINYL_LIPOYL"/>
    <property type="match status" value="1"/>
</dbReference>
<keyword evidence="3 6" id="KW-0808">Transferase</keyword>
<comment type="caution">
    <text evidence="8">The sequence shown here is derived from an EMBL/GenBank/DDBJ whole genome shotgun (WGS) entry which is preliminary data.</text>
</comment>
<evidence type="ECO:0000256" key="3">
    <source>
        <dbReference type="ARBA" id="ARBA00022679"/>
    </source>
</evidence>
<dbReference type="PROSITE" id="PS00189">
    <property type="entry name" value="LIPOYL"/>
    <property type="match status" value="1"/>
</dbReference>
<protein>
    <recommendedName>
        <fullName evidence="6">Dihydrolipoamide acetyltransferase component of pyruvate dehydrogenase complex</fullName>
        <ecNumber evidence="6">2.3.1.-</ecNumber>
    </recommendedName>
</protein>
<name>A0ABP5F6V6_9ACTN</name>
<evidence type="ECO:0000256" key="1">
    <source>
        <dbReference type="ARBA" id="ARBA00001938"/>
    </source>
</evidence>
<dbReference type="InterPro" id="IPR003016">
    <property type="entry name" value="2-oxoA_DH_lipoyl-BS"/>
</dbReference>
<dbReference type="Pfam" id="PF00364">
    <property type="entry name" value="Biotin_lipoyl"/>
    <property type="match status" value="1"/>
</dbReference>
<proteinExistence type="inferred from homology"/>
<comment type="similarity">
    <text evidence="2 6">Belongs to the 2-oxoacid dehydrogenase family.</text>
</comment>
<dbReference type="SUPFAM" id="SSF51230">
    <property type="entry name" value="Single hybrid motif"/>
    <property type="match status" value="1"/>
</dbReference>
<dbReference type="Proteomes" id="UP001500751">
    <property type="component" value="Unassembled WGS sequence"/>
</dbReference>
<keyword evidence="5 6" id="KW-0012">Acyltransferase</keyword>
<feature type="domain" description="Lipoyl-binding" evidence="7">
    <location>
        <begin position="16"/>
        <end position="90"/>
    </location>
</feature>
<evidence type="ECO:0000313" key="9">
    <source>
        <dbReference type="Proteomes" id="UP001500751"/>
    </source>
</evidence>
<dbReference type="InterPro" id="IPR050743">
    <property type="entry name" value="2-oxoacid_DH_E2_comp"/>
</dbReference>
<evidence type="ECO:0000256" key="4">
    <source>
        <dbReference type="ARBA" id="ARBA00022823"/>
    </source>
</evidence>
<dbReference type="InterPro" id="IPR023213">
    <property type="entry name" value="CAT-like_dom_sf"/>
</dbReference>
<dbReference type="InterPro" id="IPR000089">
    <property type="entry name" value="Biotin_lipoyl"/>
</dbReference>
<evidence type="ECO:0000256" key="5">
    <source>
        <dbReference type="ARBA" id="ARBA00023315"/>
    </source>
</evidence>
<dbReference type="EC" id="2.3.1.-" evidence="6"/>
<dbReference type="InterPro" id="IPR011053">
    <property type="entry name" value="Single_hybrid_motif"/>
</dbReference>
<dbReference type="SUPFAM" id="SSF52777">
    <property type="entry name" value="CoA-dependent acyltransferases"/>
    <property type="match status" value="1"/>
</dbReference>